<evidence type="ECO:0000259" key="1">
    <source>
        <dbReference type="PROSITE" id="PS51782"/>
    </source>
</evidence>
<dbReference type="Gene3D" id="3.10.350.10">
    <property type="entry name" value="LysM domain"/>
    <property type="match status" value="1"/>
</dbReference>
<dbReference type="PROSITE" id="PS51782">
    <property type="entry name" value="LYSM"/>
    <property type="match status" value="1"/>
</dbReference>
<evidence type="ECO:0000313" key="3">
    <source>
        <dbReference type="Proteomes" id="UP001526147"/>
    </source>
</evidence>
<gene>
    <name evidence="2" type="primary">yneA</name>
    <name evidence="2" type="ORF">OIH86_19140</name>
</gene>
<proteinExistence type="predicted"/>
<organism evidence="2 3">
    <name type="scientific">Metabacillus halosaccharovorans</name>
    <dbReference type="NCBI Taxonomy" id="930124"/>
    <lineage>
        <taxon>Bacteria</taxon>
        <taxon>Bacillati</taxon>
        <taxon>Bacillota</taxon>
        <taxon>Bacilli</taxon>
        <taxon>Bacillales</taxon>
        <taxon>Bacillaceae</taxon>
        <taxon>Metabacillus</taxon>
    </lineage>
</organism>
<dbReference type="EMBL" id="JAOYEY010000047">
    <property type="protein sequence ID" value="MCV9887763.1"/>
    <property type="molecule type" value="Genomic_DNA"/>
</dbReference>
<dbReference type="RefSeq" id="WP_264143979.1">
    <property type="nucleotide sequence ID" value="NZ_JAOYEY010000047.1"/>
</dbReference>
<dbReference type="Pfam" id="PF01476">
    <property type="entry name" value="LysM"/>
    <property type="match status" value="1"/>
</dbReference>
<dbReference type="Proteomes" id="UP001526147">
    <property type="component" value="Unassembled WGS sequence"/>
</dbReference>
<keyword evidence="2" id="KW-0131">Cell cycle</keyword>
<sequence length="103" mass="11874">MKKESLSYILAFFVVLLAITAGITYTNKTDSLENYHQVEIKEGDSLWSIADQFQDKHSISKQDFVKWVQEKNHIHSTTIAPGDIVFVPIHKEEIHQFQQIASE</sequence>
<name>A0ABT3DL31_9BACI</name>
<keyword evidence="2" id="KW-0132">Cell division</keyword>
<dbReference type="InterPro" id="IPR018392">
    <property type="entry name" value="LysM"/>
</dbReference>
<accession>A0ABT3DL31</accession>
<feature type="domain" description="LysM" evidence="1">
    <location>
        <begin position="36"/>
        <end position="87"/>
    </location>
</feature>
<comment type="caution">
    <text evidence="2">The sequence shown here is derived from an EMBL/GenBank/DDBJ whole genome shotgun (WGS) entry which is preliminary data.</text>
</comment>
<reference evidence="2 3" key="1">
    <citation type="submission" date="2022-10" db="EMBL/GenBank/DDBJ databases">
        <title>Draft genome assembly of moderately radiation resistant bacterium Metabacillus halosaccharovorans.</title>
        <authorList>
            <person name="Pal S."/>
            <person name="Gopinathan A."/>
        </authorList>
    </citation>
    <scope>NUCLEOTIDE SEQUENCE [LARGE SCALE GENOMIC DNA]</scope>
    <source>
        <strain evidence="2 3">VITHBRA001</strain>
    </source>
</reference>
<keyword evidence="3" id="KW-1185">Reference proteome</keyword>
<protein>
    <submittedName>
        <fullName evidence="2">Cell division suppressor protein YneA</fullName>
    </submittedName>
</protein>
<dbReference type="GO" id="GO:0051301">
    <property type="term" value="P:cell division"/>
    <property type="evidence" value="ECO:0007669"/>
    <property type="project" value="UniProtKB-KW"/>
</dbReference>
<dbReference type="NCBIfam" id="NF010723">
    <property type="entry name" value="PRK14125.1"/>
    <property type="match status" value="1"/>
</dbReference>
<dbReference type="CDD" id="cd00118">
    <property type="entry name" value="LysM"/>
    <property type="match status" value="1"/>
</dbReference>
<dbReference type="InterPro" id="IPR036779">
    <property type="entry name" value="LysM_dom_sf"/>
</dbReference>
<evidence type="ECO:0000313" key="2">
    <source>
        <dbReference type="EMBL" id="MCV9887763.1"/>
    </source>
</evidence>